<dbReference type="AlphaFoldDB" id="A0A917ZVS2"/>
<keyword evidence="2" id="KW-0479">Metal-binding</keyword>
<evidence type="ECO:0000256" key="2">
    <source>
        <dbReference type="RuleBase" id="RU366034"/>
    </source>
</evidence>
<dbReference type="SUPFAM" id="SSF48576">
    <property type="entry name" value="Terpenoid synthases"/>
    <property type="match status" value="1"/>
</dbReference>
<reference evidence="3" key="2">
    <citation type="submission" date="2020-09" db="EMBL/GenBank/DDBJ databases">
        <authorList>
            <person name="Sun Q."/>
            <person name="Zhou Y."/>
        </authorList>
    </citation>
    <scope>NUCLEOTIDE SEQUENCE</scope>
    <source>
        <strain evidence="3">CGMCC 4.7201</strain>
    </source>
</reference>
<keyword evidence="1 2" id="KW-0456">Lyase</keyword>
<dbReference type="Pfam" id="PF19086">
    <property type="entry name" value="Terpene_syn_C_2"/>
    <property type="match status" value="1"/>
</dbReference>
<gene>
    <name evidence="3" type="ORF">GCM10012280_53350</name>
</gene>
<dbReference type="PANTHER" id="PTHR35201:SF4">
    <property type="entry name" value="BETA-PINACENE SYNTHASE-RELATED"/>
    <property type="match status" value="1"/>
</dbReference>
<evidence type="ECO:0000256" key="1">
    <source>
        <dbReference type="ARBA" id="ARBA00023239"/>
    </source>
</evidence>
<protein>
    <recommendedName>
        <fullName evidence="2">Terpene synthase</fullName>
        <ecNumber evidence="2">4.2.3.-</ecNumber>
    </recommendedName>
</protein>
<dbReference type="PANTHER" id="PTHR35201">
    <property type="entry name" value="TERPENE SYNTHASE"/>
    <property type="match status" value="1"/>
</dbReference>
<evidence type="ECO:0000313" key="3">
    <source>
        <dbReference type="EMBL" id="GGO95655.1"/>
    </source>
</evidence>
<dbReference type="GO" id="GO:0010333">
    <property type="term" value="F:terpene synthase activity"/>
    <property type="evidence" value="ECO:0007669"/>
    <property type="project" value="InterPro"/>
</dbReference>
<dbReference type="NCBIfam" id="NF041624">
    <property type="entry name" value="isoafr_syn"/>
    <property type="match status" value="1"/>
</dbReference>
<comment type="caution">
    <text evidence="3">The sequence shown here is derived from an EMBL/GenBank/DDBJ whole genome shotgun (WGS) entry which is preliminary data.</text>
</comment>
<dbReference type="EMBL" id="BMMS01000026">
    <property type="protein sequence ID" value="GGO95655.1"/>
    <property type="molecule type" value="Genomic_DNA"/>
</dbReference>
<organism evidence="3 4">
    <name type="scientific">Wenjunlia tyrosinilytica</name>
    <dbReference type="NCBI Taxonomy" id="1544741"/>
    <lineage>
        <taxon>Bacteria</taxon>
        <taxon>Bacillati</taxon>
        <taxon>Actinomycetota</taxon>
        <taxon>Actinomycetes</taxon>
        <taxon>Kitasatosporales</taxon>
        <taxon>Streptomycetaceae</taxon>
        <taxon>Wenjunlia</taxon>
    </lineage>
</organism>
<dbReference type="Gene3D" id="1.10.600.10">
    <property type="entry name" value="Farnesyl Diphosphate Synthase"/>
    <property type="match status" value="1"/>
</dbReference>
<dbReference type="RefSeq" id="WP_189134351.1">
    <property type="nucleotide sequence ID" value="NZ_BMMS01000026.1"/>
</dbReference>
<comment type="cofactor">
    <cofactor evidence="2">
        <name>Mg(2+)</name>
        <dbReference type="ChEBI" id="CHEBI:18420"/>
    </cofactor>
</comment>
<dbReference type="GO" id="GO:0046872">
    <property type="term" value="F:metal ion binding"/>
    <property type="evidence" value="ECO:0007669"/>
    <property type="project" value="UniProtKB-KW"/>
</dbReference>
<dbReference type="SFLD" id="SFLDG01020">
    <property type="entry name" value="Terpene_Cyclase_Like_2"/>
    <property type="match status" value="1"/>
</dbReference>
<evidence type="ECO:0000313" key="4">
    <source>
        <dbReference type="Proteomes" id="UP000641932"/>
    </source>
</evidence>
<dbReference type="EC" id="4.2.3.-" evidence="2"/>
<accession>A0A917ZVS2</accession>
<name>A0A917ZVS2_9ACTN</name>
<dbReference type="Proteomes" id="UP000641932">
    <property type="component" value="Unassembled WGS sequence"/>
</dbReference>
<dbReference type="InterPro" id="IPR034686">
    <property type="entry name" value="Terpene_cyclase-like_2"/>
</dbReference>
<keyword evidence="2" id="KW-0460">Magnesium</keyword>
<sequence>MANAMASGPQPVPLDPTRRTAAVRIPFPARFSPHAERARRHTLQWLQETGLLRGEAETAEYDALRLERLMAYFYPDATGSDLELASDFNAWFFIFDDQFDGRLGMQPQAIERVVDTLVRTMTADDAPQAPDRYGPPLVQGFRDIWRRATVGAPDGWRRRFRTHWHAYMAAHQGEAHHRNADRLPSLEQFLEVRRNSIGVQPCLDFTERCGGYTLPDELHDSFPLRELREITGEVVIFVNDIVSLVKELASGDVNNSVVVLREEKGCTLEESVEHIADLANARTVRFTELAAALPRMLSGRRVLPQVRGHIEHYVEGMGHLMAGNLAWSLATSRYDETGTAAVSGGRQRPWAHLTAATGSPAEGGARNASTP</sequence>
<proteinExistence type="inferred from homology"/>
<keyword evidence="4" id="KW-1185">Reference proteome</keyword>
<comment type="similarity">
    <text evidence="2">Belongs to the terpene synthase family.</text>
</comment>
<reference evidence="3" key="1">
    <citation type="journal article" date="2014" name="Int. J. Syst. Evol. Microbiol.">
        <title>Complete genome sequence of Corynebacterium casei LMG S-19264T (=DSM 44701T), isolated from a smear-ripened cheese.</title>
        <authorList>
            <consortium name="US DOE Joint Genome Institute (JGI-PGF)"/>
            <person name="Walter F."/>
            <person name="Albersmeier A."/>
            <person name="Kalinowski J."/>
            <person name="Ruckert C."/>
        </authorList>
    </citation>
    <scope>NUCLEOTIDE SEQUENCE</scope>
    <source>
        <strain evidence="3">CGMCC 4.7201</strain>
    </source>
</reference>
<dbReference type="SFLD" id="SFLDS00005">
    <property type="entry name" value="Isoprenoid_Synthase_Type_I"/>
    <property type="match status" value="1"/>
</dbReference>
<dbReference type="InterPro" id="IPR008949">
    <property type="entry name" value="Isoprenoid_synthase_dom_sf"/>
</dbReference>
<dbReference type="InterPro" id="IPR048128">
    <property type="entry name" value="Isoafr/prist_syn"/>
</dbReference>